<sequence length="63" mass="7409">MVYLKRILASYSNAMFINSVDHRLIPLNCTYMPYKWLVFIKCMLEGNSLHKSAFLTYTFVTLP</sequence>
<protein>
    <submittedName>
        <fullName evidence="1">Uncharacterized protein</fullName>
    </submittedName>
</protein>
<evidence type="ECO:0000313" key="2">
    <source>
        <dbReference type="Proteomes" id="UP000307756"/>
    </source>
</evidence>
<organism evidence="1 2">
    <name type="scientific">Robertmurraya kyonggiensis</name>
    <dbReference type="NCBI Taxonomy" id="1037680"/>
    <lineage>
        <taxon>Bacteria</taxon>
        <taxon>Bacillati</taxon>
        <taxon>Bacillota</taxon>
        <taxon>Bacilli</taxon>
        <taxon>Bacillales</taxon>
        <taxon>Bacillaceae</taxon>
        <taxon>Robertmurraya</taxon>
    </lineage>
</organism>
<accession>A0A4U1D0X9</accession>
<dbReference type="Proteomes" id="UP000307756">
    <property type="component" value="Unassembled WGS sequence"/>
</dbReference>
<evidence type="ECO:0000313" key="1">
    <source>
        <dbReference type="EMBL" id="TKC15821.1"/>
    </source>
</evidence>
<comment type="caution">
    <text evidence="1">The sequence shown here is derived from an EMBL/GenBank/DDBJ whole genome shotgun (WGS) entry which is preliminary data.</text>
</comment>
<name>A0A4U1D0X9_9BACI</name>
<dbReference type="AlphaFoldDB" id="A0A4U1D0X9"/>
<reference evidence="1 2" key="1">
    <citation type="journal article" date="2011" name="J. Microbiol.">
        <title>Bacillus kyonggiensis sp. nov., isolated from soil of a lettuce field.</title>
        <authorList>
            <person name="Dong K."/>
            <person name="Lee S."/>
        </authorList>
    </citation>
    <scope>NUCLEOTIDE SEQUENCE [LARGE SCALE GENOMIC DNA]</scope>
    <source>
        <strain evidence="1 2">NB22</strain>
    </source>
</reference>
<proteinExistence type="predicted"/>
<gene>
    <name evidence="1" type="ORF">FA727_17035</name>
</gene>
<dbReference type="EMBL" id="SWBM01000004">
    <property type="protein sequence ID" value="TKC15821.1"/>
    <property type="molecule type" value="Genomic_DNA"/>
</dbReference>
<keyword evidence="2" id="KW-1185">Reference proteome</keyword>